<dbReference type="Proteomes" id="UP000287605">
    <property type="component" value="Unassembled WGS sequence"/>
</dbReference>
<organism evidence="1 2">
    <name type="scientific">Vagococcus elongatus</name>
    <dbReference type="NCBI Taxonomy" id="180344"/>
    <lineage>
        <taxon>Bacteria</taxon>
        <taxon>Bacillati</taxon>
        <taxon>Bacillota</taxon>
        <taxon>Bacilli</taxon>
        <taxon>Lactobacillales</taxon>
        <taxon>Enterococcaceae</taxon>
        <taxon>Vagococcus</taxon>
    </lineage>
</organism>
<protein>
    <submittedName>
        <fullName evidence="1">Uncharacterized protein</fullName>
    </submittedName>
</protein>
<evidence type="ECO:0000313" key="2">
    <source>
        <dbReference type="Proteomes" id="UP000287605"/>
    </source>
</evidence>
<accession>A0A430AVZ3</accession>
<dbReference type="RefSeq" id="WP_126808611.1">
    <property type="nucleotide sequence ID" value="NZ_NGKA01000008.1"/>
</dbReference>
<dbReference type="EMBL" id="NGKA01000008">
    <property type="protein sequence ID" value="RSU12221.1"/>
    <property type="molecule type" value="Genomic_DNA"/>
</dbReference>
<sequence>MREKSEDRSSKDFTWAAGAGVSAKEAAESFSRVTVCMNGLHERKKEIVLVPVSDVGIVSGGMSDEDIEKMMGEIRVDDADEEVVKVNRQTSFGGLFNKNGRKKW</sequence>
<proteinExistence type="predicted"/>
<name>A0A430AVZ3_9ENTE</name>
<evidence type="ECO:0000313" key="1">
    <source>
        <dbReference type="EMBL" id="RSU12221.1"/>
    </source>
</evidence>
<comment type="caution">
    <text evidence="1">The sequence shown here is derived from an EMBL/GenBank/DDBJ whole genome shotgun (WGS) entry which is preliminary data.</text>
</comment>
<gene>
    <name evidence="1" type="ORF">CBF29_06380</name>
</gene>
<keyword evidence="2" id="KW-1185">Reference proteome</keyword>
<dbReference type="AlphaFoldDB" id="A0A430AVZ3"/>
<reference evidence="1 2" key="1">
    <citation type="submission" date="2017-05" db="EMBL/GenBank/DDBJ databases">
        <title>Vagococcus spp. assemblies.</title>
        <authorList>
            <person name="Gulvik C.A."/>
        </authorList>
    </citation>
    <scope>NUCLEOTIDE SEQUENCE [LARGE SCALE GENOMIC DNA]</scope>
    <source>
        <strain evidence="1 2">CCUG 51432</strain>
    </source>
</reference>